<protein>
    <submittedName>
        <fullName evidence="2">Uncharacterized protein</fullName>
    </submittedName>
</protein>
<comment type="caution">
    <text evidence="2">The sequence shown here is derived from an EMBL/GenBank/DDBJ whole genome shotgun (WGS) entry which is preliminary data.</text>
</comment>
<keyword evidence="1" id="KW-0732">Signal</keyword>
<evidence type="ECO:0000313" key="2">
    <source>
        <dbReference type="EMBL" id="ORZ15385.1"/>
    </source>
</evidence>
<sequence>MMRMLRLAFLGLFLWMSSSSVVHARHFDLMNVGWESAILLYACKAGMGQCTYEFDVKENGKVNGYKIPRTDCNSAQSNGYTFTRALDDKSFQAQSPCSGMSIDTLKQGPSSKQLNESGIIWYSFFSIHTVFSNLNALDVGQFPKWDFVTVLHLLQKTKGERIVGMWRRPFLIKRPY</sequence>
<evidence type="ECO:0000313" key="3">
    <source>
        <dbReference type="Proteomes" id="UP000193560"/>
    </source>
</evidence>
<organism evidence="2 3">
    <name type="scientific">Absidia repens</name>
    <dbReference type="NCBI Taxonomy" id="90262"/>
    <lineage>
        <taxon>Eukaryota</taxon>
        <taxon>Fungi</taxon>
        <taxon>Fungi incertae sedis</taxon>
        <taxon>Mucoromycota</taxon>
        <taxon>Mucoromycotina</taxon>
        <taxon>Mucoromycetes</taxon>
        <taxon>Mucorales</taxon>
        <taxon>Cunninghamellaceae</taxon>
        <taxon>Absidia</taxon>
    </lineage>
</organism>
<reference evidence="2 3" key="1">
    <citation type="submission" date="2016-07" db="EMBL/GenBank/DDBJ databases">
        <title>Pervasive Adenine N6-methylation of Active Genes in Fungi.</title>
        <authorList>
            <consortium name="DOE Joint Genome Institute"/>
            <person name="Mondo S.J."/>
            <person name="Dannebaum R.O."/>
            <person name="Kuo R.C."/>
            <person name="Labutti K."/>
            <person name="Haridas S."/>
            <person name="Kuo A."/>
            <person name="Salamov A."/>
            <person name="Ahrendt S.R."/>
            <person name="Lipzen A."/>
            <person name="Sullivan W."/>
            <person name="Andreopoulos W.B."/>
            <person name="Clum A."/>
            <person name="Lindquist E."/>
            <person name="Daum C."/>
            <person name="Ramamoorthy G.K."/>
            <person name="Gryganskyi A."/>
            <person name="Culley D."/>
            <person name="Magnuson J.K."/>
            <person name="James T.Y."/>
            <person name="O'Malley M.A."/>
            <person name="Stajich J.E."/>
            <person name="Spatafora J.W."/>
            <person name="Visel A."/>
            <person name="Grigoriev I.V."/>
        </authorList>
    </citation>
    <scope>NUCLEOTIDE SEQUENCE [LARGE SCALE GENOMIC DNA]</scope>
    <source>
        <strain evidence="2 3">NRRL 1336</strain>
    </source>
</reference>
<keyword evidence="3" id="KW-1185">Reference proteome</keyword>
<gene>
    <name evidence="2" type="ORF">BCR42DRAFT_393268</name>
</gene>
<dbReference type="Proteomes" id="UP000193560">
    <property type="component" value="Unassembled WGS sequence"/>
</dbReference>
<feature type="chain" id="PRO_5012981951" evidence="1">
    <location>
        <begin position="25"/>
        <end position="176"/>
    </location>
</feature>
<accession>A0A1X2IFA8</accession>
<dbReference type="AlphaFoldDB" id="A0A1X2IFA8"/>
<dbReference type="EMBL" id="MCGE01000013">
    <property type="protein sequence ID" value="ORZ15385.1"/>
    <property type="molecule type" value="Genomic_DNA"/>
</dbReference>
<proteinExistence type="predicted"/>
<evidence type="ECO:0000256" key="1">
    <source>
        <dbReference type="SAM" id="SignalP"/>
    </source>
</evidence>
<name>A0A1X2IFA8_9FUNG</name>
<feature type="signal peptide" evidence="1">
    <location>
        <begin position="1"/>
        <end position="24"/>
    </location>
</feature>